<organism evidence="3 4">
    <name type="scientific">Amycolatopsis xylanica</name>
    <dbReference type="NCBI Taxonomy" id="589385"/>
    <lineage>
        <taxon>Bacteria</taxon>
        <taxon>Bacillati</taxon>
        <taxon>Actinomycetota</taxon>
        <taxon>Actinomycetes</taxon>
        <taxon>Pseudonocardiales</taxon>
        <taxon>Pseudonocardiaceae</taxon>
        <taxon>Amycolatopsis</taxon>
    </lineage>
</organism>
<name>A0A1H3P9A1_9PSEU</name>
<dbReference type="GO" id="GO:0008170">
    <property type="term" value="F:N-methyltransferase activity"/>
    <property type="evidence" value="ECO:0007669"/>
    <property type="project" value="InterPro"/>
</dbReference>
<dbReference type="Proteomes" id="UP000199515">
    <property type="component" value="Unassembled WGS sequence"/>
</dbReference>
<dbReference type="PRINTS" id="PR00507">
    <property type="entry name" value="N12N6MTFRASE"/>
</dbReference>
<accession>A0A1H3P9A1</accession>
<dbReference type="GO" id="GO:0009307">
    <property type="term" value="P:DNA restriction-modification system"/>
    <property type="evidence" value="ECO:0007669"/>
    <property type="project" value="UniProtKB-KW"/>
</dbReference>
<dbReference type="InterPro" id="IPR029063">
    <property type="entry name" value="SAM-dependent_MTases_sf"/>
</dbReference>
<dbReference type="InterPro" id="IPR002052">
    <property type="entry name" value="DNA_methylase_N6_adenine_CS"/>
</dbReference>
<evidence type="ECO:0000259" key="2">
    <source>
        <dbReference type="Pfam" id="PF02384"/>
    </source>
</evidence>
<evidence type="ECO:0000313" key="4">
    <source>
        <dbReference type="Proteomes" id="UP000199515"/>
    </source>
</evidence>
<dbReference type="PANTHER" id="PTHR42998:SF1">
    <property type="entry name" value="TYPE I RESTRICTION ENZYME HINDI METHYLASE SUBUNIT"/>
    <property type="match status" value="1"/>
</dbReference>
<keyword evidence="1" id="KW-0680">Restriction system</keyword>
<evidence type="ECO:0000256" key="1">
    <source>
        <dbReference type="ARBA" id="ARBA00022747"/>
    </source>
</evidence>
<sequence length="476" mass="50662">MDATVNLGDIARLVDVGRAAVSNWRRRHEDFPRPVGGTASSPLFSLAEVEKWLRDNGKSFEVSPADRIWQRLRAADDDLRLGELLVEAGREIQDAATFEFLCQRYFEAHSRRLNLTPVDVAELMVRLVGGGPVTDPACGVGTLLMAAGSGAGQELDPVSAQISALRVPGAEVFAGDSLRANGLAPADAVVCDPPWHDRAWGYDELIGDPRWEYGLPPRGEPELAWVQHCLSLAKPGGRVAILLPLAAASRRPGKRIRGNLLRAGALLGVITLPGATRDLWLLRRPVPGEPPPSKILLLEAENLAEIESAEASTRIIDLLDDDVDLSPARHRDADVAAAFADALQRFQAASPVLPSLEPASGTPMTTLGELIKAAPGDEPVTSPTGATYLIDPELLDPGFLAGALRAALAKPASGSSRLDVKRTPVPRLTLAEQRAYGAAFEQLTALEESLRAATAAGDALVRLGFEGLLGGRLGPR</sequence>
<dbReference type="SUPFAM" id="SSF53335">
    <property type="entry name" value="S-adenosyl-L-methionine-dependent methyltransferases"/>
    <property type="match status" value="1"/>
</dbReference>
<protein>
    <submittedName>
        <fullName evidence="3">N-6 DNA Methylase</fullName>
    </submittedName>
</protein>
<dbReference type="InterPro" id="IPR003356">
    <property type="entry name" value="DNA_methylase_A-5"/>
</dbReference>
<proteinExistence type="predicted"/>
<reference evidence="3 4" key="1">
    <citation type="submission" date="2016-10" db="EMBL/GenBank/DDBJ databases">
        <authorList>
            <person name="de Groot N.N."/>
        </authorList>
    </citation>
    <scope>NUCLEOTIDE SEQUENCE [LARGE SCALE GENOMIC DNA]</scope>
    <source>
        <strain evidence="3 4">CPCC 202699</strain>
    </source>
</reference>
<gene>
    <name evidence="3" type="ORF">SAMN05421504_10875</name>
</gene>
<dbReference type="InterPro" id="IPR052916">
    <property type="entry name" value="Type-I_RE_MTase_Subunit"/>
</dbReference>
<keyword evidence="3" id="KW-0808">Transferase</keyword>
<dbReference type="EMBL" id="FNON01000008">
    <property type="protein sequence ID" value="SDY97415.1"/>
    <property type="molecule type" value="Genomic_DNA"/>
</dbReference>
<evidence type="ECO:0000313" key="3">
    <source>
        <dbReference type="EMBL" id="SDY97415.1"/>
    </source>
</evidence>
<dbReference type="STRING" id="589385.SAMN05421504_10875"/>
<dbReference type="GO" id="GO:0003677">
    <property type="term" value="F:DNA binding"/>
    <property type="evidence" value="ECO:0007669"/>
    <property type="project" value="InterPro"/>
</dbReference>
<dbReference type="PANTHER" id="PTHR42998">
    <property type="entry name" value="TYPE I RESTRICTION ENZYME HINDVIIP M PROTEIN-RELATED"/>
    <property type="match status" value="1"/>
</dbReference>
<dbReference type="Pfam" id="PF02384">
    <property type="entry name" value="N6_Mtase"/>
    <property type="match status" value="1"/>
</dbReference>
<keyword evidence="4" id="KW-1185">Reference proteome</keyword>
<feature type="domain" description="DNA methylase adenine-specific" evidence="2">
    <location>
        <begin position="98"/>
        <end position="274"/>
    </location>
</feature>
<dbReference type="Gene3D" id="3.40.50.150">
    <property type="entry name" value="Vaccinia Virus protein VP39"/>
    <property type="match status" value="1"/>
</dbReference>
<dbReference type="PROSITE" id="PS00092">
    <property type="entry name" value="N6_MTASE"/>
    <property type="match status" value="1"/>
</dbReference>
<dbReference type="AlphaFoldDB" id="A0A1H3P9A1"/>
<keyword evidence="3" id="KW-0489">Methyltransferase</keyword>
<dbReference type="GO" id="GO:0032259">
    <property type="term" value="P:methylation"/>
    <property type="evidence" value="ECO:0007669"/>
    <property type="project" value="UniProtKB-KW"/>
</dbReference>